<dbReference type="GO" id="GO:0003677">
    <property type="term" value="F:DNA binding"/>
    <property type="evidence" value="ECO:0007669"/>
    <property type="project" value="InterPro"/>
</dbReference>
<name>A0A1H5NMV0_9FLAO</name>
<reference evidence="1 2" key="1">
    <citation type="submission" date="2016-10" db="EMBL/GenBank/DDBJ databases">
        <authorList>
            <person name="de Groot N.N."/>
        </authorList>
    </citation>
    <scope>NUCLEOTIDE SEQUENCE [LARGE SCALE GENOMIC DNA]</scope>
    <source>
        <strain evidence="1 2">DSM 23553</strain>
    </source>
</reference>
<dbReference type="InterPro" id="IPR036388">
    <property type="entry name" value="WH-like_DNA-bd_sf"/>
</dbReference>
<dbReference type="SUPFAM" id="SSF46689">
    <property type="entry name" value="Homeodomain-like"/>
    <property type="match status" value="1"/>
</dbReference>
<organism evidence="1 2">
    <name type="scientific">Salinimicrobium catena</name>
    <dbReference type="NCBI Taxonomy" id="390640"/>
    <lineage>
        <taxon>Bacteria</taxon>
        <taxon>Pseudomonadati</taxon>
        <taxon>Bacteroidota</taxon>
        <taxon>Flavobacteriia</taxon>
        <taxon>Flavobacteriales</taxon>
        <taxon>Flavobacteriaceae</taxon>
        <taxon>Salinimicrobium</taxon>
    </lineage>
</organism>
<gene>
    <name evidence="1" type="ORF">SAMN04488034_1051</name>
</gene>
<dbReference type="GO" id="GO:0004803">
    <property type="term" value="F:transposase activity"/>
    <property type="evidence" value="ECO:0007669"/>
    <property type="project" value="InterPro"/>
</dbReference>
<evidence type="ECO:0000313" key="1">
    <source>
        <dbReference type="EMBL" id="SEF02810.1"/>
    </source>
</evidence>
<dbReference type="STRING" id="390640.SAMN04488034_1051"/>
<protein>
    <submittedName>
        <fullName evidence="1">Transposase</fullName>
    </submittedName>
</protein>
<dbReference type="InterPro" id="IPR009057">
    <property type="entry name" value="Homeodomain-like_sf"/>
</dbReference>
<dbReference type="Proteomes" id="UP000199448">
    <property type="component" value="Unassembled WGS sequence"/>
</dbReference>
<dbReference type="EMBL" id="FNUG01000005">
    <property type="protein sequence ID" value="SEF02810.1"/>
    <property type="molecule type" value="Genomic_DNA"/>
</dbReference>
<dbReference type="RefSeq" id="WP_143029423.1">
    <property type="nucleotide sequence ID" value="NZ_FNUG01000005.1"/>
</dbReference>
<dbReference type="GO" id="GO:0006313">
    <property type="term" value="P:DNA transposition"/>
    <property type="evidence" value="ECO:0007669"/>
    <property type="project" value="InterPro"/>
</dbReference>
<proteinExistence type="predicted"/>
<keyword evidence="2" id="KW-1185">Reference proteome</keyword>
<dbReference type="AlphaFoldDB" id="A0A1H5NMV0"/>
<feature type="non-terminal residue" evidence="1">
    <location>
        <position position="90"/>
    </location>
</feature>
<dbReference type="Gene3D" id="1.10.10.10">
    <property type="entry name" value="Winged helix-like DNA-binding domain superfamily/Winged helix DNA-binding domain"/>
    <property type="match status" value="1"/>
</dbReference>
<dbReference type="InterPro" id="IPR002514">
    <property type="entry name" value="Transposase_8"/>
</dbReference>
<sequence>MAKPQDFSKEVSQRVNRYFSDSFKRKKVREIERNLTTVSEVSKEYEVSTTAVYKWLDKYSRDRKRGVKQVVELMSDTRKIQDLKAKIREL</sequence>
<evidence type="ECO:0000313" key="2">
    <source>
        <dbReference type="Proteomes" id="UP000199448"/>
    </source>
</evidence>
<dbReference type="Pfam" id="PF01527">
    <property type="entry name" value="HTH_Tnp_1"/>
    <property type="match status" value="1"/>
</dbReference>
<accession>A0A1H5NMV0</accession>